<dbReference type="PANTHER" id="PTHR43321">
    <property type="entry name" value="GLUTAMATE DECARBOXYLASE"/>
    <property type="match status" value="1"/>
</dbReference>
<dbReference type="EC" id="4.1.1.15" evidence="3"/>
<evidence type="ECO:0000313" key="6">
    <source>
        <dbReference type="EMBL" id="KMW66660.1"/>
    </source>
</evidence>
<evidence type="ECO:0000256" key="1">
    <source>
        <dbReference type="ARBA" id="ARBA00001933"/>
    </source>
</evidence>
<dbReference type="GO" id="GO:0006538">
    <property type="term" value="P:L-glutamate catabolic process"/>
    <property type="evidence" value="ECO:0007669"/>
    <property type="project" value="TreeGrafter"/>
</dbReference>
<organism evidence="6">
    <name type="scientific">Ajellomyces dermatitidis (strain ATCC 18188 / CBS 674.68)</name>
    <name type="common">Blastomyces dermatitidis</name>
    <dbReference type="NCBI Taxonomy" id="653446"/>
    <lineage>
        <taxon>Eukaryota</taxon>
        <taxon>Fungi</taxon>
        <taxon>Dikarya</taxon>
        <taxon>Ascomycota</taxon>
        <taxon>Pezizomycotina</taxon>
        <taxon>Eurotiomycetes</taxon>
        <taxon>Eurotiomycetidae</taxon>
        <taxon>Onygenales</taxon>
        <taxon>Ajellomycetaceae</taxon>
        <taxon>Blastomyces</taxon>
    </lineage>
</organism>
<dbReference type="InterPro" id="IPR015424">
    <property type="entry name" value="PyrdxlP-dep_Trfase"/>
</dbReference>
<dbReference type="Gene3D" id="4.10.280.50">
    <property type="match status" value="1"/>
</dbReference>
<comment type="similarity">
    <text evidence="2">Belongs to the group II decarboxylase family.</text>
</comment>
<comment type="cofactor">
    <cofactor evidence="1">
        <name>pyridoxal 5'-phosphate</name>
        <dbReference type="ChEBI" id="CHEBI:597326"/>
    </cofactor>
</comment>
<dbReference type="PANTHER" id="PTHR43321:SF6">
    <property type="entry name" value="GLUTAMATE DECARBOXYLASE"/>
    <property type="match status" value="1"/>
</dbReference>
<accession>A0A0J9EN37</accession>
<gene>
    <name evidence="6" type="ORF">BDDG_11648</name>
</gene>
<dbReference type="InterPro" id="IPR010107">
    <property type="entry name" value="Glutamate_decarboxylase"/>
</dbReference>
<evidence type="ECO:0000256" key="5">
    <source>
        <dbReference type="ARBA" id="ARBA00023239"/>
    </source>
</evidence>
<proteinExistence type="inferred from homology"/>
<evidence type="ECO:0000256" key="2">
    <source>
        <dbReference type="ARBA" id="ARBA00009533"/>
    </source>
</evidence>
<name>A0A0J9EN37_AJEDA</name>
<dbReference type="EMBL" id="GG749408">
    <property type="protein sequence ID" value="KMW66660.1"/>
    <property type="molecule type" value="Genomic_DNA"/>
</dbReference>
<protein>
    <recommendedName>
        <fullName evidence="3">glutamate decarboxylase</fullName>
        <ecNumber evidence="3">4.1.1.15</ecNumber>
    </recommendedName>
</protein>
<dbReference type="FunFam" id="4.10.280.50:FF:000001">
    <property type="entry name" value="Glutamate decarboxylase"/>
    <property type="match status" value="1"/>
</dbReference>
<dbReference type="AlphaFoldDB" id="A0A0J9EN37"/>
<dbReference type="GO" id="GO:0005829">
    <property type="term" value="C:cytosol"/>
    <property type="evidence" value="ECO:0007669"/>
    <property type="project" value="TreeGrafter"/>
</dbReference>
<dbReference type="SUPFAM" id="SSF53383">
    <property type="entry name" value="PLP-dependent transferases"/>
    <property type="match status" value="1"/>
</dbReference>
<keyword evidence="5" id="KW-0456">Lyase</keyword>
<dbReference type="Proteomes" id="UP000007802">
    <property type="component" value="Unassembled WGS sequence"/>
</dbReference>
<evidence type="ECO:0000256" key="4">
    <source>
        <dbReference type="ARBA" id="ARBA00022898"/>
    </source>
</evidence>
<sequence length="112" mass="13174">MVHLAAVRRESIRPIQRIETIPLEELEPQEHDFYSSVYGSRFIAELEMPEKEMPREVAYRMIKDELSLNGNPILNLARFATTYAEEEAEKLMTESFSKKFIDYQEYPLSVDI</sequence>
<reference evidence="6" key="1">
    <citation type="submission" date="2010-03" db="EMBL/GenBank/DDBJ databases">
        <title>Annotation of Blastomyces dermatitidis strain ATCC 18188.</title>
        <authorList>
            <consortium name="The Broad Institute Genome Sequencing Platform"/>
            <consortium name="Broad Institute Genome Sequencing Center for Infectious Disease."/>
            <person name="Cuomo C."/>
            <person name="Klein B."/>
            <person name="Sullivan T."/>
            <person name="Heitman J."/>
            <person name="Young S."/>
            <person name="Zeng Q."/>
            <person name="Gargeya S."/>
            <person name="Alvarado L."/>
            <person name="Berlin A.M."/>
            <person name="Chapman S.B."/>
            <person name="Chen Z."/>
            <person name="Freedman E."/>
            <person name="Gellesch M."/>
            <person name="Goldberg J."/>
            <person name="Griggs A."/>
            <person name="Gujja S."/>
            <person name="Heilman E."/>
            <person name="Heiman D."/>
            <person name="Howarth C."/>
            <person name="Mehta T."/>
            <person name="Neiman D."/>
            <person name="Pearson M."/>
            <person name="Roberts A."/>
            <person name="Saif S."/>
            <person name="Shea T."/>
            <person name="Shenoy N."/>
            <person name="Sisk P."/>
            <person name="Stolte C."/>
            <person name="Sykes S."/>
            <person name="White J."/>
            <person name="Yandava C."/>
            <person name="Haas B."/>
            <person name="Nusbaum C."/>
            <person name="Birren B."/>
        </authorList>
    </citation>
    <scope>NUCLEOTIDE SEQUENCE</scope>
    <source>
        <strain evidence="6">ATCC 18188</strain>
    </source>
</reference>
<evidence type="ECO:0000256" key="3">
    <source>
        <dbReference type="ARBA" id="ARBA00012421"/>
    </source>
</evidence>
<dbReference type="GO" id="GO:0004351">
    <property type="term" value="F:glutamate decarboxylase activity"/>
    <property type="evidence" value="ECO:0007669"/>
    <property type="project" value="UniProtKB-EC"/>
</dbReference>
<dbReference type="GO" id="GO:0030170">
    <property type="term" value="F:pyridoxal phosphate binding"/>
    <property type="evidence" value="ECO:0007669"/>
    <property type="project" value="InterPro"/>
</dbReference>
<keyword evidence="4" id="KW-0663">Pyridoxal phosphate</keyword>